<gene>
    <name evidence="2" type="ORF">FSB_LOCUS10187</name>
</gene>
<evidence type="ECO:0000313" key="2">
    <source>
        <dbReference type="EMBL" id="SPC82305.1"/>
    </source>
</evidence>
<dbReference type="GO" id="GO:0016020">
    <property type="term" value="C:membrane"/>
    <property type="evidence" value="ECO:0007669"/>
    <property type="project" value="InterPro"/>
</dbReference>
<organism evidence="2">
    <name type="scientific">Fagus sylvatica</name>
    <name type="common">Beechnut</name>
    <dbReference type="NCBI Taxonomy" id="28930"/>
    <lineage>
        <taxon>Eukaryota</taxon>
        <taxon>Viridiplantae</taxon>
        <taxon>Streptophyta</taxon>
        <taxon>Embryophyta</taxon>
        <taxon>Tracheophyta</taxon>
        <taxon>Spermatophyta</taxon>
        <taxon>Magnoliopsida</taxon>
        <taxon>eudicotyledons</taxon>
        <taxon>Gunneridae</taxon>
        <taxon>Pentapetalae</taxon>
        <taxon>rosids</taxon>
        <taxon>fabids</taxon>
        <taxon>Fagales</taxon>
        <taxon>Fagaceae</taxon>
        <taxon>Fagus</taxon>
    </lineage>
</organism>
<evidence type="ECO:0000256" key="1">
    <source>
        <dbReference type="ARBA" id="ARBA00010199"/>
    </source>
</evidence>
<evidence type="ECO:0008006" key="3">
    <source>
        <dbReference type="Google" id="ProtNLM"/>
    </source>
</evidence>
<sequence>METALLPKREERKWASSCGAFVQELKKLSYMAAPMVAVTVSQFLLQVVSVMMAGHLGELSLSGVAIATSFADVTGFSVLVKCSFLPSKSF</sequence>
<dbReference type="PANTHER" id="PTHR11206">
    <property type="entry name" value="MULTIDRUG RESISTANCE PROTEIN"/>
    <property type="match status" value="1"/>
</dbReference>
<dbReference type="Pfam" id="PF01554">
    <property type="entry name" value="MatE"/>
    <property type="match status" value="1"/>
</dbReference>
<comment type="similarity">
    <text evidence="1">Belongs to the multi antimicrobial extrusion (MATE) (TC 2.A.66.1) family.</text>
</comment>
<dbReference type="EMBL" id="OIVN01000569">
    <property type="protein sequence ID" value="SPC82305.1"/>
    <property type="molecule type" value="Genomic_DNA"/>
</dbReference>
<name>A0A2N9F5E4_FAGSY</name>
<reference evidence="2" key="1">
    <citation type="submission" date="2018-02" db="EMBL/GenBank/DDBJ databases">
        <authorList>
            <person name="Cohen D.B."/>
            <person name="Kent A.D."/>
        </authorList>
    </citation>
    <scope>NUCLEOTIDE SEQUENCE</scope>
</reference>
<accession>A0A2N9F5E4</accession>
<dbReference type="GO" id="GO:0015297">
    <property type="term" value="F:antiporter activity"/>
    <property type="evidence" value="ECO:0007669"/>
    <property type="project" value="InterPro"/>
</dbReference>
<dbReference type="AlphaFoldDB" id="A0A2N9F5E4"/>
<proteinExistence type="inferred from homology"/>
<protein>
    <recommendedName>
        <fullName evidence="3">Protein DETOXIFICATION</fullName>
    </recommendedName>
</protein>
<dbReference type="InterPro" id="IPR002528">
    <property type="entry name" value="MATE_fam"/>
</dbReference>
<dbReference type="GO" id="GO:0042910">
    <property type="term" value="F:xenobiotic transmembrane transporter activity"/>
    <property type="evidence" value="ECO:0007669"/>
    <property type="project" value="InterPro"/>
</dbReference>